<accession>A0A917VVM3</accession>
<dbReference type="SUPFAM" id="SSF46689">
    <property type="entry name" value="Homeodomain-like"/>
    <property type="match status" value="2"/>
</dbReference>
<keyword evidence="6" id="KW-1185">Reference proteome</keyword>
<reference evidence="5" key="1">
    <citation type="journal article" date="2014" name="Int. J. Syst. Evol. Microbiol.">
        <title>Complete genome sequence of Corynebacterium casei LMG S-19264T (=DSM 44701T), isolated from a smear-ripened cheese.</title>
        <authorList>
            <consortium name="US DOE Joint Genome Institute (JGI-PGF)"/>
            <person name="Walter F."/>
            <person name="Albersmeier A."/>
            <person name="Kalinowski J."/>
            <person name="Ruckert C."/>
        </authorList>
    </citation>
    <scope>NUCLEOTIDE SEQUENCE</scope>
    <source>
        <strain evidence="5">JCM 13064</strain>
    </source>
</reference>
<sequence>MGGDWSRYWRAGDRPLEAMHAHFTRHVYHRHSHDTYSFGMTEEGAQSFTCRGEARTSAAGMVMVFNPEDPHDGHATYEAGFTYRMVHIGPELIAEVLGEAAGGVAGLPLFPQPVLDDRGLAGLVGRLHSALVGDATVLLRDELLDSTVVEVVRRGARGVMSGARAARLAGGGRPELRTARMVRELLHDADDGRVSARDLAAAAGRSRFAVYRSFREAYGMAPSDYQRQLRLRTARRLLSQGYAAADAAAVTGFTDQAHLTRWFSRYYGITPGAYRKALTAGG</sequence>
<feature type="domain" description="HTH araC/xylS-type" evidence="4">
    <location>
        <begin position="179"/>
        <end position="277"/>
    </location>
</feature>
<organism evidence="5 6">
    <name type="scientific">Sphaerisporangium melleum</name>
    <dbReference type="NCBI Taxonomy" id="321316"/>
    <lineage>
        <taxon>Bacteria</taxon>
        <taxon>Bacillati</taxon>
        <taxon>Actinomycetota</taxon>
        <taxon>Actinomycetes</taxon>
        <taxon>Streptosporangiales</taxon>
        <taxon>Streptosporangiaceae</taxon>
        <taxon>Sphaerisporangium</taxon>
    </lineage>
</organism>
<name>A0A917VVM3_9ACTN</name>
<evidence type="ECO:0000256" key="3">
    <source>
        <dbReference type="ARBA" id="ARBA00023163"/>
    </source>
</evidence>
<dbReference type="InterPro" id="IPR050204">
    <property type="entry name" value="AraC_XylS_family_regulators"/>
</dbReference>
<dbReference type="InterPro" id="IPR003313">
    <property type="entry name" value="AraC-bd"/>
</dbReference>
<dbReference type="Pfam" id="PF12833">
    <property type="entry name" value="HTH_18"/>
    <property type="match status" value="1"/>
</dbReference>
<dbReference type="AlphaFoldDB" id="A0A917VVM3"/>
<dbReference type="Pfam" id="PF02311">
    <property type="entry name" value="AraC_binding"/>
    <property type="match status" value="1"/>
</dbReference>
<evidence type="ECO:0000259" key="4">
    <source>
        <dbReference type="PROSITE" id="PS01124"/>
    </source>
</evidence>
<dbReference type="InterPro" id="IPR037923">
    <property type="entry name" value="HTH-like"/>
</dbReference>
<evidence type="ECO:0000256" key="2">
    <source>
        <dbReference type="ARBA" id="ARBA00023125"/>
    </source>
</evidence>
<comment type="caution">
    <text evidence="5">The sequence shown here is derived from an EMBL/GenBank/DDBJ whole genome shotgun (WGS) entry which is preliminary data.</text>
</comment>
<evidence type="ECO:0000313" key="5">
    <source>
        <dbReference type="EMBL" id="GGL18448.1"/>
    </source>
</evidence>
<dbReference type="GO" id="GO:0043565">
    <property type="term" value="F:sequence-specific DNA binding"/>
    <property type="evidence" value="ECO:0007669"/>
    <property type="project" value="InterPro"/>
</dbReference>
<dbReference type="PROSITE" id="PS01124">
    <property type="entry name" value="HTH_ARAC_FAMILY_2"/>
    <property type="match status" value="1"/>
</dbReference>
<keyword evidence="3" id="KW-0804">Transcription</keyword>
<dbReference type="SUPFAM" id="SSF51215">
    <property type="entry name" value="Regulatory protein AraC"/>
    <property type="match status" value="1"/>
</dbReference>
<protein>
    <submittedName>
        <fullName evidence="5">AraC family transcriptional regulator</fullName>
    </submittedName>
</protein>
<dbReference type="GO" id="GO:0003700">
    <property type="term" value="F:DNA-binding transcription factor activity"/>
    <property type="evidence" value="ECO:0007669"/>
    <property type="project" value="InterPro"/>
</dbReference>
<dbReference type="SMART" id="SM00342">
    <property type="entry name" value="HTH_ARAC"/>
    <property type="match status" value="1"/>
</dbReference>
<reference evidence="5" key="2">
    <citation type="submission" date="2020-09" db="EMBL/GenBank/DDBJ databases">
        <authorList>
            <person name="Sun Q."/>
            <person name="Ohkuma M."/>
        </authorList>
    </citation>
    <scope>NUCLEOTIDE SEQUENCE</scope>
    <source>
        <strain evidence="5">JCM 13064</strain>
    </source>
</reference>
<dbReference type="Proteomes" id="UP000645217">
    <property type="component" value="Unassembled WGS sequence"/>
</dbReference>
<dbReference type="EMBL" id="BMNT01000061">
    <property type="protein sequence ID" value="GGL18448.1"/>
    <property type="molecule type" value="Genomic_DNA"/>
</dbReference>
<dbReference type="PANTHER" id="PTHR46796">
    <property type="entry name" value="HTH-TYPE TRANSCRIPTIONAL ACTIVATOR RHAS-RELATED"/>
    <property type="match status" value="1"/>
</dbReference>
<gene>
    <name evidence="5" type="ORF">GCM10007964_70590</name>
</gene>
<evidence type="ECO:0000256" key="1">
    <source>
        <dbReference type="ARBA" id="ARBA00023015"/>
    </source>
</evidence>
<keyword evidence="1" id="KW-0805">Transcription regulation</keyword>
<keyword evidence="2" id="KW-0238">DNA-binding</keyword>
<dbReference type="PANTHER" id="PTHR46796:SF2">
    <property type="entry name" value="TRANSCRIPTIONAL REGULATORY PROTEIN"/>
    <property type="match status" value="1"/>
</dbReference>
<dbReference type="InterPro" id="IPR018060">
    <property type="entry name" value="HTH_AraC"/>
</dbReference>
<dbReference type="InterPro" id="IPR009057">
    <property type="entry name" value="Homeodomain-like_sf"/>
</dbReference>
<evidence type="ECO:0000313" key="6">
    <source>
        <dbReference type="Proteomes" id="UP000645217"/>
    </source>
</evidence>
<dbReference type="Gene3D" id="1.10.10.60">
    <property type="entry name" value="Homeodomain-like"/>
    <property type="match status" value="2"/>
</dbReference>
<proteinExistence type="predicted"/>